<dbReference type="KEGG" id="kdj:28967618"/>
<evidence type="ECO:0000313" key="3">
    <source>
        <dbReference type="EMBL" id="WWC61319.1"/>
    </source>
</evidence>
<dbReference type="EMBL" id="KI894030">
    <property type="protein sequence ID" value="OBR86199.1"/>
    <property type="molecule type" value="Genomic_DNA"/>
</dbReference>
<organism evidence="2">
    <name type="scientific">Kwoniella dejecticola CBS 10117</name>
    <dbReference type="NCBI Taxonomy" id="1296121"/>
    <lineage>
        <taxon>Eukaryota</taxon>
        <taxon>Fungi</taxon>
        <taxon>Dikarya</taxon>
        <taxon>Basidiomycota</taxon>
        <taxon>Agaricomycotina</taxon>
        <taxon>Tremellomycetes</taxon>
        <taxon>Tremellales</taxon>
        <taxon>Cryptococcaceae</taxon>
        <taxon>Kwoniella</taxon>
    </lineage>
</organism>
<protein>
    <submittedName>
        <fullName evidence="2">Uncharacterized protein</fullName>
    </submittedName>
</protein>
<dbReference type="RefSeq" id="XP_018264041.1">
    <property type="nucleotide sequence ID" value="XM_018407233.1"/>
</dbReference>
<gene>
    <name evidence="2" type="ORF">I303_03919</name>
    <name evidence="3" type="ORF">I303_103900</name>
</gene>
<keyword evidence="4" id="KW-1185">Reference proteome</keyword>
<dbReference type="EMBL" id="CP144533">
    <property type="protein sequence ID" value="WWC61319.1"/>
    <property type="molecule type" value="Genomic_DNA"/>
</dbReference>
<evidence type="ECO:0000256" key="1">
    <source>
        <dbReference type="SAM" id="SignalP"/>
    </source>
</evidence>
<dbReference type="GeneID" id="28967618"/>
<accession>A0A1A6A817</accession>
<evidence type="ECO:0000313" key="2">
    <source>
        <dbReference type="EMBL" id="OBR86199.1"/>
    </source>
</evidence>
<dbReference type="VEuPathDB" id="FungiDB:I303_03919"/>
<reference evidence="3" key="2">
    <citation type="submission" date="2013-07" db="EMBL/GenBank/DDBJ databases">
        <authorList>
            <consortium name="The Broad Institute Genome Sequencing Platform"/>
            <person name="Cuomo C."/>
            <person name="Litvintseva A."/>
            <person name="Chen Y."/>
            <person name="Heitman J."/>
            <person name="Sun S."/>
            <person name="Springer D."/>
            <person name="Dromer F."/>
            <person name="Young S.K."/>
            <person name="Zeng Q."/>
            <person name="Gargeya S."/>
            <person name="Fitzgerald M."/>
            <person name="Abouelleil A."/>
            <person name="Alvarado L."/>
            <person name="Berlin A.M."/>
            <person name="Chapman S.B."/>
            <person name="Dewar J."/>
            <person name="Goldberg J."/>
            <person name="Griggs A."/>
            <person name="Gujja S."/>
            <person name="Hansen M."/>
            <person name="Howarth C."/>
            <person name="Imamovic A."/>
            <person name="Larimer J."/>
            <person name="McCowan C."/>
            <person name="Murphy C."/>
            <person name="Pearson M."/>
            <person name="Priest M."/>
            <person name="Roberts A."/>
            <person name="Saif S."/>
            <person name="Shea T."/>
            <person name="Sykes S."/>
            <person name="Wortman J."/>
            <person name="Nusbaum C."/>
            <person name="Birren B."/>
        </authorList>
    </citation>
    <scope>NUCLEOTIDE SEQUENCE</scope>
    <source>
        <strain evidence="3">CBS 10117</strain>
    </source>
</reference>
<keyword evidence="1" id="KW-0732">Signal</keyword>
<proteinExistence type="predicted"/>
<dbReference type="AlphaFoldDB" id="A0A1A6A817"/>
<reference evidence="2" key="1">
    <citation type="submission" date="2013-07" db="EMBL/GenBank/DDBJ databases">
        <title>The Genome Sequence of Cryptococcus dejecticola CBS10117.</title>
        <authorList>
            <consortium name="The Broad Institute Genome Sequencing Platform"/>
            <person name="Cuomo C."/>
            <person name="Litvintseva A."/>
            <person name="Chen Y."/>
            <person name="Heitman J."/>
            <person name="Sun S."/>
            <person name="Springer D."/>
            <person name="Dromer F."/>
            <person name="Young S.K."/>
            <person name="Zeng Q."/>
            <person name="Gargeya S."/>
            <person name="Fitzgerald M."/>
            <person name="Abouelleil A."/>
            <person name="Alvarado L."/>
            <person name="Berlin A.M."/>
            <person name="Chapman S.B."/>
            <person name="Dewar J."/>
            <person name="Goldberg J."/>
            <person name="Griggs A."/>
            <person name="Gujja S."/>
            <person name="Hansen M."/>
            <person name="Howarth C."/>
            <person name="Imamovic A."/>
            <person name="Larimer J."/>
            <person name="McCowan C."/>
            <person name="Murphy C."/>
            <person name="Pearson M."/>
            <person name="Priest M."/>
            <person name="Roberts A."/>
            <person name="Saif S."/>
            <person name="Shea T."/>
            <person name="Sykes S."/>
            <person name="Wortman J."/>
            <person name="Nusbaum C."/>
            <person name="Birren B."/>
        </authorList>
    </citation>
    <scope>NUCLEOTIDE SEQUENCE [LARGE SCALE GENOMIC DNA]</scope>
    <source>
        <strain evidence="2">CBS 10117</strain>
    </source>
</reference>
<name>A0A1A6A817_9TREE</name>
<sequence length="201" mass="22131">MKSVILLVPLFMISEIFAAPHFRYKLAVNGEEVAIPTHISQEDILQLAHSYLDSTDVHDVQLLEDPVEEKHQVTQKVPQGNGTYKGIIAGNAYLQDFESANCQHDGYGCGSVQFTLSNGGGHGELNKAAYDLRDSPRFGSHKYTYDMYFYFTGDYCNNHADGPCTGPQPKNCPGAYFGDGYDHGSPTECFGVDTGIVIKFC</sequence>
<feature type="signal peptide" evidence="1">
    <location>
        <begin position="1"/>
        <end position="18"/>
    </location>
</feature>
<dbReference type="Proteomes" id="UP000078595">
    <property type="component" value="Chromosome 4"/>
</dbReference>
<evidence type="ECO:0000313" key="4">
    <source>
        <dbReference type="Proteomes" id="UP000078595"/>
    </source>
</evidence>
<feature type="chain" id="PRO_5008342184" evidence="1">
    <location>
        <begin position="19"/>
        <end position="201"/>
    </location>
</feature>
<reference evidence="3" key="3">
    <citation type="submission" date="2024-02" db="EMBL/GenBank/DDBJ databases">
        <title>Comparative genomics of Cryptococcus and Kwoniella reveals pathogenesis evolution and contrasting modes of karyotype evolution via chromosome fusion or intercentromeric recombination.</title>
        <authorList>
            <person name="Coelho M.A."/>
            <person name="David-Palma M."/>
            <person name="Shea T."/>
            <person name="Bowers K."/>
            <person name="McGinley-Smith S."/>
            <person name="Mohammad A.W."/>
            <person name="Gnirke A."/>
            <person name="Yurkov A.M."/>
            <person name="Nowrousian M."/>
            <person name="Sun S."/>
            <person name="Cuomo C.A."/>
            <person name="Heitman J."/>
        </authorList>
    </citation>
    <scope>NUCLEOTIDE SEQUENCE</scope>
    <source>
        <strain evidence="3">CBS 10117</strain>
    </source>
</reference>